<evidence type="ECO:0000313" key="1">
    <source>
        <dbReference type="EMBL" id="ALO42448.1"/>
    </source>
</evidence>
<dbReference type="OrthoDB" id="9799110at2"/>
<proteinExistence type="predicted"/>
<dbReference type="STRING" id="161398.PP2015_1949"/>
<organism evidence="1 2">
    <name type="scientific">Pseudoalteromonas phenolica</name>
    <dbReference type="NCBI Taxonomy" id="161398"/>
    <lineage>
        <taxon>Bacteria</taxon>
        <taxon>Pseudomonadati</taxon>
        <taxon>Pseudomonadota</taxon>
        <taxon>Gammaproteobacteria</taxon>
        <taxon>Alteromonadales</taxon>
        <taxon>Pseudoalteromonadaceae</taxon>
        <taxon>Pseudoalteromonas</taxon>
    </lineage>
</organism>
<dbReference type="RefSeq" id="WP_058030107.1">
    <property type="nucleotide sequence ID" value="NZ_CP013187.1"/>
</dbReference>
<dbReference type="SUPFAM" id="SSF52540">
    <property type="entry name" value="P-loop containing nucleoside triphosphate hydrolases"/>
    <property type="match status" value="1"/>
</dbReference>
<dbReference type="PATRIC" id="fig|161398.10.peg.1977"/>
<keyword evidence="2" id="KW-1185">Reference proteome</keyword>
<dbReference type="InterPro" id="IPR027417">
    <property type="entry name" value="P-loop_NTPase"/>
</dbReference>
<keyword evidence="1" id="KW-0418">Kinase</keyword>
<dbReference type="KEGG" id="pphe:PP2015_1949"/>
<dbReference type="AlphaFoldDB" id="A0A0S2K219"/>
<dbReference type="Proteomes" id="UP000061457">
    <property type="component" value="Chromosome I"/>
</dbReference>
<dbReference type="EMBL" id="CP013187">
    <property type="protein sequence ID" value="ALO42448.1"/>
    <property type="molecule type" value="Genomic_DNA"/>
</dbReference>
<dbReference type="PANTHER" id="PTHR10285">
    <property type="entry name" value="URIDINE KINASE"/>
    <property type="match status" value="1"/>
</dbReference>
<gene>
    <name evidence="1" type="ORF">PP2015_1949</name>
</gene>
<keyword evidence="1" id="KW-0808">Transferase</keyword>
<name>A0A0S2K219_9GAMM</name>
<reference evidence="1 2" key="1">
    <citation type="submission" date="2015-11" db="EMBL/GenBank/DDBJ databases">
        <authorList>
            <person name="Zhang Y."/>
            <person name="Guo Z."/>
        </authorList>
    </citation>
    <scope>NUCLEOTIDE SEQUENCE [LARGE SCALE GENOMIC DNA]</scope>
    <source>
        <strain evidence="1 2">KCTC 12086</strain>
    </source>
</reference>
<sequence length="279" mass="32534">MRWQTEFLEKHTLLKSYPDNVQCVLDWLEQVLSKQKCPFCLAINGAQGSGKSTLSEYLRAYLESQGITTEIVSLDDFYLSKAQRVERATQYHPLFNVRGVPGTHDISFAIEQVKRFKNSEDFILPRFNKAIDEPYSTDRWLYCKNKPKVLIFEGWCLGLLPQSEAQLNIPMNNLETTQDSNGKYRVRVNQFLSDEYQALFALFDKLVFLNAQSFERVYSWRLQQEHQLIKRAGTGMSDEAVTIFIQYFERLTRWGIESLSARSDLHIKLDENRQFSVAT</sequence>
<dbReference type="Gene3D" id="3.40.50.300">
    <property type="entry name" value="P-loop containing nucleotide triphosphate hydrolases"/>
    <property type="match status" value="1"/>
</dbReference>
<accession>A0A0S2K219</accession>
<dbReference type="GO" id="GO:0016301">
    <property type="term" value="F:kinase activity"/>
    <property type="evidence" value="ECO:0007669"/>
    <property type="project" value="UniProtKB-KW"/>
</dbReference>
<protein>
    <submittedName>
        <fullName evidence="1">Putative kinase</fullName>
    </submittedName>
</protein>
<evidence type="ECO:0000313" key="2">
    <source>
        <dbReference type="Proteomes" id="UP000061457"/>
    </source>
</evidence>